<keyword evidence="3 6" id="KW-0805">Transcription regulation</keyword>
<dbReference type="Pfam" id="PF09748">
    <property type="entry name" value="Med10"/>
    <property type="match status" value="1"/>
</dbReference>
<evidence type="ECO:0000256" key="1">
    <source>
        <dbReference type="ARBA" id="ARBA00004123"/>
    </source>
</evidence>
<dbReference type="GO" id="GO:0003712">
    <property type="term" value="F:transcription coregulator activity"/>
    <property type="evidence" value="ECO:0007669"/>
    <property type="project" value="InterPro"/>
</dbReference>
<evidence type="ECO:0000256" key="5">
    <source>
        <dbReference type="ARBA" id="ARBA00023242"/>
    </source>
</evidence>
<gene>
    <name evidence="6" type="primary">MED10</name>
    <name evidence="7" type="ORF">BJ508DRAFT_413295</name>
</gene>
<proteinExistence type="inferred from homology"/>
<comment type="similarity">
    <text evidence="2 6">Belongs to the Mediator complex subunit 10 family.</text>
</comment>
<keyword evidence="6" id="KW-0010">Activator</keyword>
<keyword evidence="5 6" id="KW-0539">Nucleus</keyword>
<evidence type="ECO:0000256" key="2">
    <source>
        <dbReference type="ARBA" id="ARBA00005389"/>
    </source>
</evidence>
<dbReference type="GO" id="GO:0006357">
    <property type="term" value="P:regulation of transcription by RNA polymerase II"/>
    <property type="evidence" value="ECO:0007669"/>
    <property type="project" value="InterPro"/>
</dbReference>
<dbReference type="GO" id="GO:0016592">
    <property type="term" value="C:mediator complex"/>
    <property type="evidence" value="ECO:0007669"/>
    <property type="project" value="InterPro"/>
</dbReference>
<name>A0A3N4IHJ3_ASCIM</name>
<dbReference type="Proteomes" id="UP000275078">
    <property type="component" value="Unassembled WGS sequence"/>
</dbReference>
<evidence type="ECO:0000313" key="8">
    <source>
        <dbReference type="Proteomes" id="UP000275078"/>
    </source>
</evidence>
<dbReference type="InterPro" id="IPR019145">
    <property type="entry name" value="Mediator_Med10"/>
</dbReference>
<protein>
    <recommendedName>
        <fullName evidence="6">Mediator of RNA polymerase II transcription subunit 10</fullName>
    </recommendedName>
    <alternativeName>
        <fullName evidence="6">Mediator complex subunit 10</fullName>
    </alternativeName>
</protein>
<comment type="function">
    <text evidence="6">Component of the Mediator complex, a coactivator involved in the regulated transcription of nearly all RNA polymerase II-dependent genes. Mediator functions as a bridge to convey information from gene-specific regulatory proteins to the basal RNA polymerase II transcription machinery. Mediator is recruited to promoters by direct interactions with regulatory proteins and serves as a scaffold for the assembly of a functional preinitiation complex with RNA polymerase II and the general transcription factors.</text>
</comment>
<dbReference type="STRING" id="1160509.A0A3N4IHJ3"/>
<comment type="subunit">
    <text evidence="6">Component of the Mediator complex.</text>
</comment>
<dbReference type="EMBL" id="ML119663">
    <property type="protein sequence ID" value="RPA83620.1"/>
    <property type="molecule type" value="Genomic_DNA"/>
</dbReference>
<evidence type="ECO:0000256" key="6">
    <source>
        <dbReference type="RuleBase" id="RU364146"/>
    </source>
</evidence>
<evidence type="ECO:0000256" key="4">
    <source>
        <dbReference type="ARBA" id="ARBA00023163"/>
    </source>
</evidence>
<sequence length="152" mass="16625">MAGANTTPFTQEEAAQQALLEKLENDLRGIIGTLLETSIQTYTYAGSQSGESIYNHIKDLSSQLASPSLPPKDLTAALPQEVIAYVSQGRNPDIYTREFVELVQRSNQAAGGRVKAFGDFRDILADKILAAFPELKEDVERVIENTGGPRKK</sequence>
<keyword evidence="4 6" id="KW-0804">Transcription</keyword>
<accession>A0A3N4IHJ3</accession>
<comment type="subcellular location">
    <subcellularLocation>
        <location evidence="1 6">Nucleus</location>
    </subcellularLocation>
</comment>
<reference evidence="7 8" key="1">
    <citation type="journal article" date="2018" name="Nat. Ecol. Evol.">
        <title>Pezizomycetes genomes reveal the molecular basis of ectomycorrhizal truffle lifestyle.</title>
        <authorList>
            <person name="Murat C."/>
            <person name="Payen T."/>
            <person name="Noel B."/>
            <person name="Kuo A."/>
            <person name="Morin E."/>
            <person name="Chen J."/>
            <person name="Kohler A."/>
            <person name="Krizsan K."/>
            <person name="Balestrini R."/>
            <person name="Da Silva C."/>
            <person name="Montanini B."/>
            <person name="Hainaut M."/>
            <person name="Levati E."/>
            <person name="Barry K.W."/>
            <person name="Belfiori B."/>
            <person name="Cichocki N."/>
            <person name="Clum A."/>
            <person name="Dockter R.B."/>
            <person name="Fauchery L."/>
            <person name="Guy J."/>
            <person name="Iotti M."/>
            <person name="Le Tacon F."/>
            <person name="Lindquist E.A."/>
            <person name="Lipzen A."/>
            <person name="Malagnac F."/>
            <person name="Mello A."/>
            <person name="Molinier V."/>
            <person name="Miyauchi S."/>
            <person name="Poulain J."/>
            <person name="Riccioni C."/>
            <person name="Rubini A."/>
            <person name="Sitrit Y."/>
            <person name="Splivallo R."/>
            <person name="Traeger S."/>
            <person name="Wang M."/>
            <person name="Zifcakova L."/>
            <person name="Wipf D."/>
            <person name="Zambonelli A."/>
            <person name="Paolocci F."/>
            <person name="Nowrousian M."/>
            <person name="Ottonello S."/>
            <person name="Baldrian P."/>
            <person name="Spatafora J.W."/>
            <person name="Henrissat B."/>
            <person name="Nagy L.G."/>
            <person name="Aury J.M."/>
            <person name="Wincker P."/>
            <person name="Grigoriev I.V."/>
            <person name="Bonfante P."/>
            <person name="Martin F.M."/>
        </authorList>
    </citation>
    <scope>NUCLEOTIDE SEQUENCE [LARGE SCALE GENOMIC DNA]</scope>
    <source>
        <strain evidence="7 8">RN42</strain>
    </source>
</reference>
<keyword evidence="8" id="KW-1185">Reference proteome</keyword>
<dbReference type="AlphaFoldDB" id="A0A3N4IHJ3"/>
<dbReference type="OrthoDB" id="337270at2759"/>
<evidence type="ECO:0000256" key="3">
    <source>
        <dbReference type="ARBA" id="ARBA00023015"/>
    </source>
</evidence>
<evidence type="ECO:0000313" key="7">
    <source>
        <dbReference type="EMBL" id="RPA83620.1"/>
    </source>
</evidence>
<organism evidence="7 8">
    <name type="scientific">Ascobolus immersus RN42</name>
    <dbReference type="NCBI Taxonomy" id="1160509"/>
    <lineage>
        <taxon>Eukaryota</taxon>
        <taxon>Fungi</taxon>
        <taxon>Dikarya</taxon>
        <taxon>Ascomycota</taxon>
        <taxon>Pezizomycotina</taxon>
        <taxon>Pezizomycetes</taxon>
        <taxon>Pezizales</taxon>
        <taxon>Ascobolaceae</taxon>
        <taxon>Ascobolus</taxon>
    </lineage>
</organism>